<dbReference type="InterPro" id="IPR019013">
    <property type="entry name" value="Vma21"/>
</dbReference>
<accession>A0A8S9X0F8</accession>
<reference evidence="7" key="1">
    <citation type="journal article" date="2021" name="Mol. Ecol. Resour.">
        <title>Apolygus lucorum genome provides insights into omnivorousness and mesophyll feeding.</title>
        <authorList>
            <person name="Liu Y."/>
            <person name="Liu H."/>
            <person name="Wang H."/>
            <person name="Huang T."/>
            <person name="Liu B."/>
            <person name="Yang B."/>
            <person name="Yin L."/>
            <person name="Li B."/>
            <person name="Zhang Y."/>
            <person name="Zhang S."/>
            <person name="Jiang F."/>
            <person name="Zhang X."/>
            <person name="Ren Y."/>
            <person name="Wang B."/>
            <person name="Wang S."/>
            <person name="Lu Y."/>
            <person name="Wu K."/>
            <person name="Fan W."/>
            <person name="Wang G."/>
        </authorList>
    </citation>
    <scope>NUCLEOTIDE SEQUENCE</scope>
    <source>
        <strain evidence="7">12Hb</strain>
    </source>
</reference>
<keyword evidence="1 6" id="KW-0812">Transmembrane</keyword>
<feature type="transmembrane region" description="Helical" evidence="6">
    <location>
        <begin position="56"/>
        <end position="76"/>
    </location>
</feature>
<dbReference type="AlphaFoldDB" id="A0A8S9X0F8"/>
<organism evidence="7 8">
    <name type="scientific">Apolygus lucorum</name>
    <name type="common">Small green plant bug</name>
    <name type="synonym">Lygocoris lucorum</name>
    <dbReference type="NCBI Taxonomy" id="248454"/>
    <lineage>
        <taxon>Eukaryota</taxon>
        <taxon>Metazoa</taxon>
        <taxon>Ecdysozoa</taxon>
        <taxon>Arthropoda</taxon>
        <taxon>Hexapoda</taxon>
        <taxon>Insecta</taxon>
        <taxon>Pterygota</taxon>
        <taxon>Neoptera</taxon>
        <taxon>Paraneoptera</taxon>
        <taxon>Hemiptera</taxon>
        <taxon>Heteroptera</taxon>
        <taxon>Panheteroptera</taxon>
        <taxon>Cimicomorpha</taxon>
        <taxon>Miridae</taxon>
        <taxon>Mirini</taxon>
        <taxon>Apolygus</taxon>
    </lineage>
</organism>
<keyword evidence="5" id="KW-0968">Cytoplasmic vesicle</keyword>
<keyword evidence="8" id="KW-1185">Reference proteome</keyword>
<dbReference type="Proteomes" id="UP000466442">
    <property type="component" value="Linkage Group LG12"/>
</dbReference>
<evidence type="ECO:0000256" key="2">
    <source>
        <dbReference type="ARBA" id="ARBA00022824"/>
    </source>
</evidence>
<sequence length="108" mass="12175">MQIPDKNVSQDMSDFRIFRTVFYYCIVTIALLVITFFASKVFLFDAVFGLTTIPSNVYSAISAIAVLHIALGFYIYRAYSDPILVATCCVLSMIRRDVNCKALVRLNS</sequence>
<keyword evidence="2" id="KW-0256">Endoplasmic reticulum</keyword>
<evidence type="ECO:0000256" key="5">
    <source>
        <dbReference type="ARBA" id="ARBA00023329"/>
    </source>
</evidence>
<dbReference type="EMBL" id="WIXP02000012">
    <property type="protein sequence ID" value="KAF6201949.1"/>
    <property type="molecule type" value="Genomic_DNA"/>
</dbReference>
<proteinExistence type="predicted"/>
<name>A0A8S9X0F8_APOLU</name>
<evidence type="ECO:0000256" key="6">
    <source>
        <dbReference type="SAM" id="Phobius"/>
    </source>
</evidence>
<evidence type="ECO:0000313" key="8">
    <source>
        <dbReference type="Proteomes" id="UP000466442"/>
    </source>
</evidence>
<dbReference type="Pfam" id="PF09446">
    <property type="entry name" value="VMA21"/>
    <property type="match status" value="1"/>
</dbReference>
<dbReference type="OrthoDB" id="160405at2759"/>
<comment type="caution">
    <text evidence="7">The sequence shown here is derived from an EMBL/GenBank/DDBJ whole genome shotgun (WGS) entry which is preliminary data.</text>
</comment>
<protein>
    <submittedName>
        <fullName evidence="7">Uncharacterized protein</fullName>
    </submittedName>
</protein>
<feature type="transmembrane region" description="Helical" evidence="6">
    <location>
        <begin position="21"/>
        <end position="44"/>
    </location>
</feature>
<gene>
    <name evidence="7" type="ORF">GE061_004345</name>
</gene>
<evidence type="ECO:0000313" key="7">
    <source>
        <dbReference type="EMBL" id="KAF6201949.1"/>
    </source>
</evidence>
<keyword evidence="3 6" id="KW-1133">Transmembrane helix</keyword>
<keyword evidence="4 6" id="KW-0472">Membrane</keyword>
<evidence type="ECO:0000256" key="4">
    <source>
        <dbReference type="ARBA" id="ARBA00023136"/>
    </source>
</evidence>
<evidence type="ECO:0000256" key="1">
    <source>
        <dbReference type="ARBA" id="ARBA00022692"/>
    </source>
</evidence>
<evidence type="ECO:0000256" key="3">
    <source>
        <dbReference type="ARBA" id="ARBA00022989"/>
    </source>
</evidence>
<dbReference type="GO" id="GO:0031410">
    <property type="term" value="C:cytoplasmic vesicle"/>
    <property type="evidence" value="ECO:0007669"/>
    <property type="project" value="UniProtKB-KW"/>
</dbReference>
<dbReference type="GO" id="GO:0070072">
    <property type="term" value="P:vacuolar proton-transporting V-type ATPase complex assembly"/>
    <property type="evidence" value="ECO:0007669"/>
    <property type="project" value="InterPro"/>
</dbReference>